<dbReference type="InterPro" id="IPR012340">
    <property type="entry name" value="NA-bd_OB-fold"/>
</dbReference>
<protein>
    <recommendedName>
        <fullName evidence="10">Small ribosomal subunit biogenesis GTPase RsgA</fullName>
        <ecNumber evidence="10">3.6.1.-</ecNumber>
    </recommendedName>
</protein>
<keyword evidence="6 10" id="KW-0378">Hydrolase</keyword>
<comment type="subunit">
    <text evidence="10">Monomer. Associates with 30S ribosomal subunit, binds 16S rRNA.</text>
</comment>
<evidence type="ECO:0000256" key="2">
    <source>
        <dbReference type="ARBA" id="ARBA00022517"/>
    </source>
</evidence>
<dbReference type="InterPro" id="IPR010914">
    <property type="entry name" value="RsgA_GTPase_dom"/>
</dbReference>
<proteinExistence type="inferred from homology"/>
<evidence type="ECO:0000256" key="3">
    <source>
        <dbReference type="ARBA" id="ARBA00022723"/>
    </source>
</evidence>
<dbReference type="EMBL" id="FAOO01000001">
    <property type="protein sequence ID" value="CUU00979.1"/>
    <property type="molecule type" value="Genomic_DNA"/>
</dbReference>
<evidence type="ECO:0000256" key="7">
    <source>
        <dbReference type="ARBA" id="ARBA00022833"/>
    </source>
</evidence>
<dbReference type="Gene3D" id="2.40.50.140">
    <property type="entry name" value="Nucleic acid-binding proteins"/>
    <property type="match status" value="1"/>
</dbReference>
<dbReference type="OrthoDB" id="9809485at2"/>
<evidence type="ECO:0000256" key="5">
    <source>
        <dbReference type="ARBA" id="ARBA00022741"/>
    </source>
</evidence>
<evidence type="ECO:0000256" key="8">
    <source>
        <dbReference type="ARBA" id="ARBA00022884"/>
    </source>
</evidence>
<dbReference type="PANTHER" id="PTHR32120">
    <property type="entry name" value="SMALL RIBOSOMAL SUBUNIT BIOGENESIS GTPASE RSGA"/>
    <property type="match status" value="1"/>
</dbReference>
<feature type="domain" description="CP-type G" evidence="12">
    <location>
        <begin position="85"/>
        <end position="245"/>
    </location>
</feature>
<accession>A0A0S4MRL9</accession>
<comment type="subcellular location">
    <subcellularLocation>
        <location evidence="10">Cytoplasm</location>
    </subcellularLocation>
</comment>
<dbReference type="SUPFAM" id="SSF50249">
    <property type="entry name" value="Nucleic acid-binding proteins"/>
    <property type="match status" value="1"/>
</dbReference>
<keyword evidence="8 10" id="KW-0694">RNA-binding</keyword>
<comment type="caution">
    <text evidence="10">Lacks conserved residue(s) required for the propagation of feature annotation.</text>
</comment>
<keyword evidence="5 10" id="KW-0547">Nucleotide-binding</keyword>
<evidence type="ECO:0000313" key="13">
    <source>
        <dbReference type="EMBL" id="CUU00979.1"/>
    </source>
</evidence>
<keyword evidence="4 10" id="KW-0699">rRNA-binding</keyword>
<dbReference type="GO" id="GO:0003924">
    <property type="term" value="F:GTPase activity"/>
    <property type="evidence" value="ECO:0007669"/>
    <property type="project" value="UniProtKB-UniRule"/>
</dbReference>
<dbReference type="GO" id="GO:0005525">
    <property type="term" value="F:GTP binding"/>
    <property type="evidence" value="ECO:0007669"/>
    <property type="project" value="UniProtKB-UniRule"/>
</dbReference>
<dbReference type="Pfam" id="PF03193">
    <property type="entry name" value="RsgA_GTPase"/>
    <property type="match status" value="1"/>
</dbReference>
<evidence type="ECO:0000256" key="6">
    <source>
        <dbReference type="ARBA" id="ARBA00022801"/>
    </source>
</evidence>
<dbReference type="InterPro" id="IPR004881">
    <property type="entry name" value="Ribosome_biogen_GTPase_RsgA"/>
</dbReference>
<dbReference type="PROSITE" id="PS51721">
    <property type="entry name" value="G_CP"/>
    <property type="match status" value="1"/>
</dbReference>
<dbReference type="HAMAP" id="MF_01820">
    <property type="entry name" value="GTPase_RsgA"/>
    <property type="match status" value="1"/>
</dbReference>
<dbReference type="InterPro" id="IPR031944">
    <property type="entry name" value="RsgA_N"/>
</dbReference>
<sequence>MVEEKKEELLLGKVISAHGTGFYVQIGEDVLFCKLRGKMRLKDKVSTSPVVAGDNVKVRVLEDGTGVIEEVLERYNKLYRRAVGRRELEHVIVANIDQAIVVTSFNMPHVPWGFVDRLLVASERNNIKPIICINKIDLIEDWREVNDFIKVYGKKVGYEIIKTSAETGEGIEDLKEILKGKTSVFVGQSGVGKSALINAIEPGLDVVTGEVSEKTGKGRHTTTHTELHWLSFGGFIADTPGIKEFGLAGIEKEELGFYFPEFRKYIDNCKFSNCTHTHEPDCAVKDALYSGKIDKRRYMSYVNILNSLGQD</sequence>
<comment type="cofactor">
    <cofactor evidence="10">
        <name>Zn(2+)</name>
        <dbReference type="ChEBI" id="CHEBI:29105"/>
    </cofactor>
    <text evidence="10">Binds 1 zinc ion per subunit.</text>
</comment>
<feature type="binding site" evidence="10">
    <location>
        <position position="276"/>
    </location>
    <ligand>
        <name>Zn(2+)</name>
        <dbReference type="ChEBI" id="CHEBI:29105"/>
    </ligand>
</feature>
<dbReference type="Gene3D" id="1.10.40.50">
    <property type="entry name" value="Probable gtpase engc, domain 3"/>
    <property type="match status" value="1"/>
</dbReference>
<dbReference type="PROSITE" id="PS50936">
    <property type="entry name" value="ENGC_GTPASE"/>
    <property type="match status" value="1"/>
</dbReference>
<evidence type="ECO:0000259" key="12">
    <source>
        <dbReference type="PROSITE" id="PS51721"/>
    </source>
</evidence>
<dbReference type="GO" id="GO:0019843">
    <property type="term" value="F:rRNA binding"/>
    <property type="evidence" value="ECO:0007669"/>
    <property type="project" value="UniProtKB-KW"/>
</dbReference>
<comment type="similarity">
    <text evidence="10">Belongs to the TRAFAC class YlqF/YawG GTPase family. RsgA subfamily.</text>
</comment>
<dbReference type="Proteomes" id="UP000320623">
    <property type="component" value="Unassembled WGS sequence"/>
</dbReference>
<evidence type="ECO:0000313" key="14">
    <source>
        <dbReference type="Proteomes" id="UP000320623"/>
    </source>
</evidence>
<name>A0A0S4MRL9_9BACT</name>
<keyword evidence="3 10" id="KW-0479">Metal-binding</keyword>
<keyword evidence="9 10" id="KW-0342">GTP-binding</keyword>
<organism evidence="13 14">
    <name type="scientific">Candidatus Thermokryptus mobilis</name>
    <dbReference type="NCBI Taxonomy" id="1643428"/>
    <lineage>
        <taxon>Bacteria</taxon>
        <taxon>Pseudomonadati</taxon>
        <taxon>Candidatus Kryptoniota</taxon>
        <taxon>Candidatus Thermokryptus</taxon>
    </lineage>
</organism>
<dbReference type="EC" id="3.6.1.-" evidence="10"/>
<feature type="binding site" evidence="10">
    <location>
        <begin position="134"/>
        <end position="137"/>
    </location>
    <ligand>
        <name>GTP</name>
        <dbReference type="ChEBI" id="CHEBI:37565"/>
    </ligand>
</feature>
<dbReference type="InterPro" id="IPR030378">
    <property type="entry name" value="G_CP_dom"/>
</dbReference>
<reference evidence="14" key="1">
    <citation type="submission" date="2015-11" db="EMBL/GenBank/DDBJ databases">
        <authorList>
            <person name="Varghese N."/>
        </authorList>
    </citation>
    <scope>NUCLEOTIDE SEQUENCE [LARGE SCALE GENOMIC DNA]</scope>
</reference>
<dbReference type="PANTHER" id="PTHR32120:SF11">
    <property type="entry name" value="SMALL RIBOSOMAL SUBUNIT BIOGENESIS GTPASE RSGA 1, MITOCHONDRIAL-RELATED"/>
    <property type="match status" value="1"/>
</dbReference>
<dbReference type="GO" id="GO:0042274">
    <property type="term" value="P:ribosomal small subunit biogenesis"/>
    <property type="evidence" value="ECO:0007669"/>
    <property type="project" value="UniProtKB-UniRule"/>
</dbReference>
<dbReference type="STRING" id="1643428.GCA_001442855_00125"/>
<evidence type="ECO:0000256" key="10">
    <source>
        <dbReference type="HAMAP-Rule" id="MF_01820"/>
    </source>
</evidence>
<keyword evidence="1 10" id="KW-0963">Cytoplasm</keyword>
<dbReference type="NCBIfam" id="TIGR00157">
    <property type="entry name" value="ribosome small subunit-dependent GTPase A"/>
    <property type="match status" value="1"/>
</dbReference>
<dbReference type="InterPro" id="IPR027417">
    <property type="entry name" value="P-loop_NTPase"/>
</dbReference>
<evidence type="ECO:0000256" key="9">
    <source>
        <dbReference type="ARBA" id="ARBA00023134"/>
    </source>
</evidence>
<gene>
    <name evidence="10" type="primary">rsgA</name>
    <name evidence="13" type="ORF">JGI1_00135</name>
</gene>
<dbReference type="Gene3D" id="3.40.50.300">
    <property type="entry name" value="P-loop containing nucleotide triphosphate hydrolases"/>
    <property type="match status" value="1"/>
</dbReference>
<dbReference type="CDD" id="cd01854">
    <property type="entry name" value="YjeQ_EngC"/>
    <property type="match status" value="1"/>
</dbReference>
<dbReference type="GO" id="GO:0005737">
    <property type="term" value="C:cytoplasm"/>
    <property type="evidence" value="ECO:0007669"/>
    <property type="project" value="UniProtKB-SubCell"/>
</dbReference>
<dbReference type="AlphaFoldDB" id="A0A0S4MRL9"/>
<comment type="function">
    <text evidence="10">One of several proteins that assist in the late maturation steps of the functional core of the 30S ribosomal subunit. Helps release RbfA from mature subunits. May play a role in the assembly of ribosomal proteins into the subunit. Circularly permuted GTPase that catalyzes slow GTP hydrolysis, GTPase activity is stimulated by the 30S ribosomal subunit.</text>
</comment>
<keyword evidence="7 10" id="KW-0862">Zinc</keyword>
<feature type="binding site" evidence="10">
    <location>
        <position position="269"/>
    </location>
    <ligand>
        <name>Zn(2+)</name>
        <dbReference type="ChEBI" id="CHEBI:29105"/>
    </ligand>
</feature>
<dbReference type="Pfam" id="PF16745">
    <property type="entry name" value="RsgA_N"/>
    <property type="match status" value="1"/>
</dbReference>
<feature type="binding site" evidence="10">
    <location>
        <position position="282"/>
    </location>
    <ligand>
        <name>Zn(2+)</name>
        <dbReference type="ChEBI" id="CHEBI:29105"/>
    </ligand>
</feature>
<evidence type="ECO:0000259" key="11">
    <source>
        <dbReference type="PROSITE" id="PS50936"/>
    </source>
</evidence>
<feature type="binding site" evidence="10">
    <location>
        <position position="274"/>
    </location>
    <ligand>
        <name>Zn(2+)</name>
        <dbReference type="ChEBI" id="CHEBI:29105"/>
    </ligand>
</feature>
<keyword evidence="2 10" id="KW-0690">Ribosome biogenesis</keyword>
<dbReference type="GO" id="GO:0046872">
    <property type="term" value="F:metal ion binding"/>
    <property type="evidence" value="ECO:0007669"/>
    <property type="project" value="UniProtKB-KW"/>
</dbReference>
<dbReference type="SUPFAM" id="SSF52540">
    <property type="entry name" value="P-loop containing nucleoside triphosphate hydrolases"/>
    <property type="match status" value="1"/>
</dbReference>
<keyword evidence="14" id="KW-1185">Reference proteome</keyword>
<evidence type="ECO:0000256" key="4">
    <source>
        <dbReference type="ARBA" id="ARBA00022730"/>
    </source>
</evidence>
<evidence type="ECO:0000256" key="1">
    <source>
        <dbReference type="ARBA" id="ARBA00022490"/>
    </source>
</evidence>
<dbReference type="RefSeq" id="WP_140943941.1">
    <property type="nucleotide sequence ID" value="NZ_FAOO01000001.1"/>
</dbReference>
<feature type="domain" description="EngC GTPase" evidence="11">
    <location>
        <begin position="94"/>
        <end position="243"/>
    </location>
</feature>